<feature type="compositionally biased region" description="Basic residues" evidence="1">
    <location>
        <begin position="39"/>
        <end position="50"/>
    </location>
</feature>
<dbReference type="AlphaFoldDB" id="A0A8X6PDD8"/>
<evidence type="ECO:0000313" key="2">
    <source>
        <dbReference type="EMBL" id="GFT61990.1"/>
    </source>
</evidence>
<feature type="compositionally biased region" description="Basic and acidic residues" evidence="1">
    <location>
        <begin position="52"/>
        <end position="65"/>
    </location>
</feature>
<protein>
    <submittedName>
        <fullName evidence="2">Uncharacterized protein</fullName>
    </submittedName>
</protein>
<reference evidence="2" key="1">
    <citation type="submission" date="2020-08" db="EMBL/GenBank/DDBJ databases">
        <title>Multicomponent nature underlies the extraordinary mechanical properties of spider dragline silk.</title>
        <authorList>
            <person name="Kono N."/>
            <person name="Nakamura H."/>
            <person name="Mori M."/>
            <person name="Yoshida Y."/>
            <person name="Ohtoshi R."/>
            <person name="Malay A.D."/>
            <person name="Moran D.A.P."/>
            <person name="Tomita M."/>
            <person name="Numata K."/>
            <person name="Arakawa K."/>
        </authorList>
    </citation>
    <scope>NUCLEOTIDE SEQUENCE</scope>
</reference>
<feature type="region of interest" description="Disordered" evidence="1">
    <location>
        <begin position="33"/>
        <end position="80"/>
    </location>
</feature>
<dbReference type="EMBL" id="BMAW01114498">
    <property type="protein sequence ID" value="GFT61990.1"/>
    <property type="molecule type" value="Genomic_DNA"/>
</dbReference>
<dbReference type="Proteomes" id="UP000887013">
    <property type="component" value="Unassembled WGS sequence"/>
</dbReference>
<accession>A0A8X6PDD8</accession>
<evidence type="ECO:0000313" key="3">
    <source>
        <dbReference type="Proteomes" id="UP000887013"/>
    </source>
</evidence>
<name>A0A8X6PDD8_NEPPI</name>
<organism evidence="2 3">
    <name type="scientific">Nephila pilipes</name>
    <name type="common">Giant wood spider</name>
    <name type="synonym">Nephila maculata</name>
    <dbReference type="NCBI Taxonomy" id="299642"/>
    <lineage>
        <taxon>Eukaryota</taxon>
        <taxon>Metazoa</taxon>
        <taxon>Ecdysozoa</taxon>
        <taxon>Arthropoda</taxon>
        <taxon>Chelicerata</taxon>
        <taxon>Arachnida</taxon>
        <taxon>Araneae</taxon>
        <taxon>Araneomorphae</taxon>
        <taxon>Entelegynae</taxon>
        <taxon>Araneoidea</taxon>
        <taxon>Nephilidae</taxon>
        <taxon>Nephila</taxon>
    </lineage>
</organism>
<keyword evidence="3" id="KW-1185">Reference proteome</keyword>
<feature type="non-terminal residue" evidence="2">
    <location>
        <position position="1"/>
    </location>
</feature>
<gene>
    <name evidence="2" type="ORF">NPIL_152301</name>
</gene>
<evidence type="ECO:0000256" key="1">
    <source>
        <dbReference type="SAM" id="MobiDB-lite"/>
    </source>
</evidence>
<comment type="caution">
    <text evidence="2">The sequence shown here is derived from an EMBL/GenBank/DDBJ whole genome shotgun (WGS) entry which is preliminary data.</text>
</comment>
<proteinExistence type="predicted"/>
<sequence>TLTSQVEICYSKSPQHTSKIKHRQVQVIEKKIINERRDTAKHRKNRHFSRQKQTEKAKETREPQDARFQQKTSQAEERLN</sequence>